<comment type="caution">
    <text evidence="2">The sequence shown here is derived from an EMBL/GenBank/DDBJ whole genome shotgun (WGS) entry which is preliminary data.</text>
</comment>
<feature type="transmembrane region" description="Helical" evidence="1">
    <location>
        <begin position="231"/>
        <end position="248"/>
    </location>
</feature>
<gene>
    <name evidence="2" type="ORF">FHS30_001116</name>
</gene>
<keyword evidence="1" id="KW-1133">Transmembrane helix</keyword>
<name>A0A839UN15_9GAMM</name>
<feature type="transmembrane region" description="Helical" evidence="1">
    <location>
        <begin position="98"/>
        <end position="118"/>
    </location>
</feature>
<proteinExistence type="predicted"/>
<feature type="transmembrane region" description="Helical" evidence="1">
    <location>
        <begin position="73"/>
        <end position="92"/>
    </location>
</feature>
<reference evidence="2 3" key="1">
    <citation type="submission" date="2020-08" db="EMBL/GenBank/DDBJ databases">
        <title>Genomic Encyclopedia of Type Strains, Phase III (KMG-III): the genomes of soil and plant-associated and newly described type strains.</title>
        <authorList>
            <person name="Whitman W."/>
        </authorList>
    </citation>
    <scope>NUCLEOTIDE SEQUENCE [LARGE SCALE GENOMIC DNA]</scope>
    <source>
        <strain evidence="2 3">CECT 8571</strain>
    </source>
</reference>
<feature type="transmembrane region" description="Helical" evidence="1">
    <location>
        <begin position="130"/>
        <end position="147"/>
    </location>
</feature>
<evidence type="ECO:0000256" key="1">
    <source>
        <dbReference type="SAM" id="Phobius"/>
    </source>
</evidence>
<sequence>MKAVLRRYFPVFLKGMAMGAADVVPGVSGGTVAFVTGIYDDFIGALRSIRPSTFMLLLKEGPASAWRAINGNFLLAVVAGIATSLFTFAGVISYCLTTYPLLVWSLFFGLIFASSIYMYRQLERCGWREWLMLVIGLSVAWGVSLVRPTDFPPYDWMLFFAGALAICAMILPGISGSFILLLIGAYPLFLHALKTPDFAMLAYFMVGCVTGLLLFSHVLGFLLARFRARTLALLTGFLFGSLSVIWPWKHVVQTRLNSKGEVVPFIQENVLPGQFEVLVGQESQWAACLLMMVLGCALVWGIEWIAGVMARKSTAIAKI</sequence>
<evidence type="ECO:0000313" key="3">
    <source>
        <dbReference type="Proteomes" id="UP000559987"/>
    </source>
</evidence>
<dbReference type="EMBL" id="JACHXZ010000001">
    <property type="protein sequence ID" value="MBB3167940.1"/>
    <property type="molecule type" value="Genomic_DNA"/>
</dbReference>
<keyword evidence="1" id="KW-0472">Membrane</keyword>
<feature type="transmembrane region" description="Helical" evidence="1">
    <location>
        <begin position="200"/>
        <end position="224"/>
    </location>
</feature>
<dbReference type="AlphaFoldDB" id="A0A839UN15"/>
<keyword evidence="3" id="KW-1185">Reference proteome</keyword>
<dbReference type="Proteomes" id="UP000559987">
    <property type="component" value="Unassembled WGS sequence"/>
</dbReference>
<feature type="transmembrane region" description="Helical" evidence="1">
    <location>
        <begin position="284"/>
        <end position="306"/>
    </location>
</feature>
<dbReference type="PANTHER" id="PTHR37308:SF1">
    <property type="entry name" value="POLYPRENYL-PHOSPHATE TRANSPORTER"/>
    <property type="match status" value="1"/>
</dbReference>
<organism evidence="2 3">
    <name type="scientific">Simiduia aestuariiviva</name>
    <dbReference type="NCBI Taxonomy" id="1510459"/>
    <lineage>
        <taxon>Bacteria</taxon>
        <taxon>Pseudomonadati</taxon>
        <taxon>Pseudomonadota</taxon>
        <taxon>Gammaproteobacteria</taxon>
        <taxon>Cellvibrionales</taxon>
        <taxon>Cellvibrionaceae</taxon>
        <taxon>Simiduia</taxon>
    </lineage>
</organism>
<evidence type="ECO:0000313" key="2">
    <source>
        <dbReference type="EMBL" id="MBB3167940.1"/>
    </source>
</evidence>
<dbReference type="RefSeq" id="WP_183909077.1">
    <property type="nucleotide sequence ID" value="NZ_JACHXZ010000001.1"/>
</dbReference>
<accession>A0A839UN15</accession>
<protein>
    <submittedName>
        <fullName evidence="2">Putative membrane protein</fullName>
    </submittedName>
</protein>
<dbReference type="PANTHER" id="PTHR37308">
    <property type="entry name" value="INTEGRAL MEMBRANE PROTEIN"/>
    <property type="match status" value="1"/>
</dbReference>
<feature type="transmembrane region" description="Helical" evidence="1">
    <location>
        <begin position="153"/>
        <end position="171"/>
    </location>
</feature>
<dbReference type="InterPro" id="IPR007163">
    <property type="entry name" value="VCA0040-like"/>
</dbReference>
<dbReference type="Pfam" id="PF04018">
    <property type="entry name" value="VCA0040-like"/>
    <property type="match status" value="1"/>
</dbReference>
<keyword evidence="1" id="KW-0812">Transmembrane</keyword>